<evidence type="ECO:0000256" key="2">
    <source>
        <dbReference type="ARBA" id="ARBA00022448"/>
    </source>
</evidence>
<dbReference type="RefSeq" id="WP_136476116.1">
    <property type="nucleotide sequence ID" value="NZ_JAZDCU010000001.1"/>
</dbReference>
<organism evidence="4 5">
    <name type="scientific">Pseudomonas auratipiscis</name>
    <dbReference type="NCBI Taxonomy" id="3115853"/>
    <lineage>
        <taxon>Bacteria</taxon>
        <taxon>Pseudomonadati</taxon>
        <taxon>Pseudomonadota</taxon>
        <taxon>Gammaproteobacteria</taxon>
        <taxon>Pseudomonadales</taxon>
        <taxon>Pseudomonadaceae</taxon>
        <taxon>Pseudomonas</taxon>
    </lineage>
</organism>
<dbReference type="Gene3D" id="2.40.160.10">
    <property type="entry name" value="Porin"/>
    <property type="match status" value="1"/>
</dbReference>
<dbReference type="GO" id="GO:0015288">
    <property type="term" value="F:porin activity"/>
    <property type="evidence" value="ECO:0007669"/>
    <property type="project" value="TreeGrafter"/>
</dbReference>
<dbReference type="InterPro" id="IPR005318">
    <property type="entry name" value="OM_porin_bac"/>
</dbReference>
<dbReference type="EMBL" id="JAZDQP010000001">
    <property type="protein sequence ID" value="MEE1864895.1"/>
    <property type="molecule type" value="Genomic_DNA"/>
</dbReference>
<sequence length="418" mass="46194">MFALNNPITRAALLCTSAWSAVVDAGLIDDSKATVLLRNYYFDRDYSDSGAVQSQRREWAQGFIVKGTSGYTPGPVGLGLDVLGLVGMKLDSSPDRTATELLPYDHDDGRAPGSYGRLGLTAKLRLSHTELRLGELLPEVPILRFNDGRLLPQTFQGVMLSSKEFAHLTLHAGHIHSFSPRSAADSEDLYPSVSGRSVASATSDRFTYAGGEYSLGKDSALGLWTAELENVYRQNYYSLAHYQPLGAWTVGGVLGAFDTRDTGRSLAGKLDNQAASLLLSAAHGGHRFYLGLQRMYGEDGWITIDRSLGSTLANDMFANTFVYANERSWQLRYDYNFAALGIPGLTLLMRYTHGDHINSAETTNGREWERDVGLTYTFQFRQLKGLSLRWINAEVGRDFGLNDFTENRLILSLPVELF</sequence>
<dbReference type="PANTHER" id="PTHR34596:SF2">
    <property type="entry name" value="CHITOPORIN"/>
    <property type="match status" value="1"/>
</dbReference>
<evidence type="ECO:0000313" key="4">
    <source>
        <dbReference type="EMBL" id="MEE1864895.1"/>
    </source>
</evidence>
<dbReference type="InterPro" id="IPR023614">
    <property type="entry name" value="Porin_dom_sf"/>
</dbReference>
<keyword evidence="2" id="KW-0813">Transport</keyword>
<dbReference type="Pfam" id="PF03573">
    <property type="entry name" value="OprD"/>
    <property type="match status" value="1"/>
</dbReference>
<protein>
    <submittedName>
        <fullName evidence="4">OprD family porin</fullName>
    </submittedName>
</protein>
<evidence type="ECO:0000256" key="3">
    <source>
        <dbReference type="ARBA" id="ARBA00022729"/>
    </source>
</evidence>
<name>A0AB35WKU6_9PSED</name>
<gene>
    <name evidence="4" type="ORF">V0R53_00660</name>
</gene>
<reference evidence="4 5" key="1">
    <citation type="submission" date="2024-01" db="EMBL/GenBank/DDBJ databases">
        <title>Unpublished Manusciprt.</title>
        <authorList>
            <person name="Duman M."/>
            <person name="Valdes E.G."/>
            <person name="Ajmi N."/>
            <person name="Altun S."/>
            <person name="Saticioglu I.B."/>
        </authorList>
    </citation>
    <scope>NUCLEOTIDE SEQUENCE [LARGE SCALE GENOMIC DNA]</scope>
    <source>
        <strain evidence="4 5">120P</strain>
    </source>
</reference>
<dbReference type="AlphaFoldDB" id="A0AB35WKU6"/>
<comment type="caution">
    <text evidence="4">The sequence shown here is derived from an EMBL/GenBank/DDBJ whole genome shotgun (WGS) entry which is preliminary data.</text>
</comment>
<proteinExistence type="inferred from homology"/>
<keyword evidence="3" id="KW-0732">Signal</keyword>
<dbReference type="Proteomes" id="UP001307839">
    <property type="component" value="Unassembled WGS sequence"/>
</dbReference>
<dbReference type="PANTHER" id="PTHR34596">
    <property type="entry name" value="CHITOPORIN"/>
    <property type="match status" value="1"/>
</dbReference>
<accession>A0AB35WKU6</accession>
<comment type="similarity">
    <text evidence="1">Belongs to the outer membrane porin (Opr) (TC 1.B.25) family.</text>
</comment>
<keyword evidence="5" id="KW-1185">Reference proteome</keyword>
<evidence type="ECO:0000256" key="1">
    <source>
        <dbReference type="ARBA" id="ARBA00009075"/>
    </source>
</evidence>
<dbReference type="GO" id="GO:0016020">
    <property type="term" value="C:membrane"/>
    <property type="evidence" value="ECO:0007669"/>
    <property type="project" value="InterPro"/>
</dbReference>
<evidence type="ECO:0000313" key="5">
    <source>
        <dbReference type="Proteomes" id="UP001307839"/>
    </source>
</evidence>